<evidence type="ECO:0000256" key="4">
    <source>
        <dbReference type="ARBA" id="ARBA00023163"/>
    </source>
</evidence>
<dbReference type="SUPFAM" id="SSF46785">
    <property type="entry name" value="Winged helix' DNA-binding domain"/>
    <property type="match status" value="1"/>
</dbReference>
<keyword evidence="2" id="KW-0805">Transcription regulation</keyword>
<evidence type="ECO:0000256" key="2">
    <source>
        <dbReference type="ARBA" id="ARBA00023015"/>
    </source>
</evidence>
<dbReference type="SUPFAM" id="SSF53850">
    <property type="entry name" value="Periplasmic binding protein-like II"/>
    <property type="match status" value="1"/>
</dbReference>
<dbReference type="InterPro" id="IPR036390">
    <property type="entry name" value="WH_DNA-bd_sf"/>
</dbReference>
<dbReference type="KEGG" id="aarg:Aargi30884_20170"/>
<dbReference type="Pfam" id="PF00126">
    <property type="entry name" value="HTH_1"/>
    <property type="match status" value="1"/>
</dbReference>
<organism evidence="6 7">
    <name type="scientific">Amedibacterium intestinale</name>
    <dbReference type="NCBI Taxonomy" id="2583452"/>
    <lineage>
        <taxon>Bacteria</taxon>
        <taxon>Bacillati</taxon>
        <taxon>Bacillota</taxon>
        <taxon>Erysipelotrichia</taxon>
        <taxon>Erysipelotrichales</taxon>
        <taxon>Erysipelotrichaceae</taxon>
        <taxon>Amedibacterium</taxon>
    </lineage>
</organism>
<dbReference type="InterPro" id="IPR000847">
    <property type="entry name" value="LysR_HTH_N"/>
</dbReference>
<dbReference type="AlphaFoldDB" id="A0A6N4TKU4"/>
<dbReference type="EMBL" id="AP019695">
    <property type="protein sequence ID" value="BBK23114.1"/>
    <property type="molecule type" value="Genomic_DNA"/>
</dbReference>
<dbReference type="InterPro" id="IPR036388">
    <property type="entry name" value="WH-like_DNA-bd_sf"/>
</dbReference>
<feature type="domain" description="HTH lysR-type" evidence="5">
    <location>
        <begin position="1"/>
        <end position="58"/>
    </location>
</feature>
<dbReference type="PANTHER" id="PTHR30126:SF40">
    <property type="entry name" value="HTH-TYPE TRANSCRIPTIONAL REGULATOR GLTR"/>
    <property type="match status" value="1"/>
</dbReference>
<dbReference type="GO" id="GO:0000976">
    <property type="term" value="F:transcription cis-regulatory region binding"/>
    <property type="evidence" value="ECO:0007669"/>
    <property type="project" value="TreeGrafter"/>
</dbReference>
<reference evidence="7" key="1">
    <citation type="submission" date="2019-05" db="EMBL/GenBank/DDBJ databases">
        <title>Complete genome sequencing of Absiella argi strain JCM 30884.</title>
        <authorList>
            <person name="Sakamoto M."/>
            <person name="Murakami T."/>
            <person name="Mori H."/>
        </authorList>
    </citation>
    <scope>NUCLEOTIDE SEQUENCE [LARGE SCALE GENOMIC DNA]</scope>
    <source>
        <strain evidence="7">JCM 30884</strain>
    </source>
</reference>
<gene>
    <name evidence="6" type="ORF">Aargi30884_20170</name>
</gene>
<dbReference type="PRINTS" id="PR00039">
    <property type="entry name" value="HTHLYSR"/>
</dbReference>
<keyword evidence="3" id="KW-0238">DNA-binding</keyword>
<dbReference type="Pfam" id="PF03466">
    <property type="entry name" value="LysR_substrate"/>
    <property type="match status" value="1"/>
</dbReference>
<name>A0A6N4TKU4_9FIRM</name>
<dbReference type="Gene3D" id="1.10.10.10">
    <property type="entry name" value="Winged helix-like DNA-binding domain superfamily/Winged helix DNA-binding domain"/>
    <property type="match status" value="1"/>
</dbReference>
<evidence type="ECO:0000256" key="1">
    <source>
        <dbReference type="ARBA" id="ARBA00009437"/>
    </source>
</evidence>
<accession>A0A6N4TKU4</accession>
<comment type="similarity">
    <text evidence="1">Belongs to the LysR transcriptional regulatory family.</text>
</comment>
<dbReference type="InterPro" id="IPR005119">
    <property type="entry name" value="LysR_subst-bd"/>
</dbReference>
<sequence length="300" mass="34720">MIDVKVKTFLTLMEEKSTIQCAEVLHITQPAVTQHIRALEKEYEVKLFKKEGRCLVPTEKAMEFYRMAKQLTTMEKHIHLSMQKQPAIPLYYGATKSIAETILPSLTFSMLQEYQGRKFKLLVQNTKRLLEELEEGNLHFALIEGNVNHRRYVCKTLLNTKFICVCKKNGKYANCTNLHELIKAPLLLREEGSGSRDILEHTLHSFDVDIEDFTICHEFESVSLILSLVQQDAGITFIYEEAARNYIEQGILQPLLPDMFSIERQFTFVALPAMPFTEDNEKMYVFLKEKLKNVSSVMDI</sequence>
<keyword evidence="4" id="KW-0804">Transcription</keyword>
<dbReference type="PANTHER" id="PTHR30126">
    <property type="entry name" value="HTH-TYPE TRANSCRIPTIONAL REGULATOR"/>
    <property type="match status" value="1"/>
</dbReference>
<dbReference type="GO" id="GO:0003700">
    <property type="term" value="F:DNA-binding transcription factor activity"/>
    <property type="evidence" value="ECO:0007669"/>
    <property type="project" value="InterPro"/>
</dbReference>
<dbReference type="RefSeq" id="WP_163052204.1">
    <property type="nucleotide sequence ID" value="NZ_AP019695.1"/>
</dbReference>
<evidence type="ECO:0000256" key="3">
    <source>
        <dbReference type="ARBA" id="ARBA00023125"/>
    </source>
</evidence>
<keyword evidence="7" id="KW-1185">Reference proteome</keyword>
<dbReference type="Proteomes" id="UP000464754">
    <property type="component" value="Chromosome"/>
</dbReference>
<dbReference type="Gene3D" id="3.40.190.290">
    <property type="match status" value="1"/>
</dbReference>
<evidence type="ECO:0000259" key="5">
    <source>
        <dbReference type="PROSITE" id="PS50931"/>
    </source>
</evidence>
<proteinExistence type="inferred from homology"/>
<protein>
    <submittedName>
        <fullName evidence="6">LysR family transcriptional regulator</fullName>
    </submittedName>
</protein>
<evidence type="ECO:0000313" key="6">
    <source>
        <dbReference type="EMBL" id="BBK23114.1"/>
    </source>
</evidence>
<dbReference type="PROSITE" id="PS50931">
    <property type="entry name" value="HTH_LYSR"/>
    <property type="match status" value="1"/>
</dbReference>
<evidence type="ECO:0000313" key="7">
    <source>
        <dbReference type="Proteomes" id="UP000464754"/>
    </source>
</evidence>